<keyword evidence="2" id="KW-0472">Membrane</keyword>
<gene>
    <name evidence="3" type="ORF">C1SCF055_LOCUS26499</name>
</gene>
<accession>A0A9P1CYY9</accession>
<feature type="region of interest" description="Disordered" evidence="1">
    <location>
        <begin position="208"/>
        <end position="243"/>
    </location>
</feature>
<dbReference type="EMBL" id="CAMXCT030002779">
    <property type="protein sequence ID" value="CAL4787690.1"/>
    <property type="molecule type" value="Genomic_DNA"/>
</dbReference>
<feature type="transmembrane region" description="Helical" evidence="2">
    <location>
        <begin position="469"/>
        <end position="488"/>
    </location>
</feature>
<evidence type="ECO:0000256" key="1">
    <source>
        <dbReference type="SAM" id="MobiDB-lite"/>
    </source>
</evidence>
<reference evidence="4" key="2">
    <citation type="submission" date="2024-04" db="EMBL/GenBank/DDBJ databases">
        <authorList>
            <person name="Chen Y."/>
            <person name="Shah S."/>
            <person name="Dougan E. K."/>
            <person name="Thang M."/>
            <person name="Chan C."/>
        </authorList>
    </citation>
    <scope>NUCLEOTIDE SEQUENCE [LARGE SCALE GENOMIC DNA]</scope>
</reference>
<keyword evidence="2" id="KW-0812">Transmembrane</keyword>
<feature type="transmembrane region" description="Helical" evidence="2">
    <location>
        <begin position="591"/>
        <end position="614"/>
    </location>
</feature>
<keyword evidence="2" id="KW-1133">Transmembrane helix</keyword>
<protein>
    <submittedName>
        <fullName evidence="3">Uncharacterized protein</fullName>
    </submittedName>
</protein>
<feature type="transmembrane region" description="Helical" evidence="2">
    <location>
        <begin position="316"/>
        <end position="344"/>
    </location>
</feature>
<comment type="caution">
    <text evidence="3">The sequence shown here is derived from an EMBL/GenBank/DDBJ whole genome shotgun (WGS) entry which is preliminary data.</text>
</comment>
<organism evidence="3">
    <name type="scientific">Cladocopium goreaui</name>
    <dbReference type="NCBI Taxonomy" id="2562237"/>
    <lineage>
        <taxon>Eukaryota</taxon>
        <taxon>Sar</taxon>
        <taxon>Alveolata</taxon>
        <taxon>Dinophyceae</taxon>
        <taxon>Suessiales</taxon>
        <taxon>Symbiodiniaceae</taxon>
        <taxon>Cladocopium</taxon>
    </lineage>
</organism>
<reference evidence="3" key="1">
    <citation type="submission" date="2022-10" db="EMBL/GenBank/DDBJ databases">
        <authorList>
            <person name="Chen Y."/>
            <person name="Dougan E. K."/>
            <person name="Chan C."/>
            <person name="Rhodes N."/>
            <person name="Thang M."/>
        </authorList>
    </citation>
    <scope>NUCLEOTIDE SEQUENCE</scope>
</reference>
<feature type="transmembrane region" description="Helical" evidence="2">
    <location>
        <begin position="364"/>
        <end position="386"/>
    </location>
</feature>
<evidence type="ECO:0000313" key="5">
    <source>
        <dbReference type="Proteomes" id="UP001152797"/>
    </source>
</evidence>
<dbReference type="AlphaFoldDB" id="A0A9P1CYY9"/>
<dbReference type="Proteomes" id="UP001152797">
    <property type="component" value="Unassembled WGS sequence"/>
</dbReference>
<proteinExistence type="predicted"/>
<dbReference type="EMBL" id="CAMXCT010002779">
    <property type="protein sequence ID" value="CAI4000378.1"/>
    <property type="molecule type" value="Genomic_DNA"/>
</dbReference>
<keyword evidence="5" id="KW-1185">Reference proteome</keyword>
<evidence type="ECO:0000313" key="3">
    <source>
        <dbReference type="EMBL" id="CAI4000378.1"/>
    </source>
</evidence>
<feature type="transmembrane region" description="Helical" evidence="2">
    <location>
        <begin position="620"/>
        <end position="641"/>
    </location>
</feature>
<evidence type="ECO:0000313" key="4">
    <source>
        <dbReference type="EMBL" id="CAL1153753.1"/>
    </source>
</evidence>
<dbReference type="EMBL" id="CAMXCT020002779">
    <property type="protein sequence ID" value="CAL1153753.1"/>
    <property type="molecule type" value="Genomic_DNA"/>
</dbReference>
<name>A0A9P1CYY9_9DINO</name>
<evidence type="ECO:0000256" key="2">
    <source>
        <dbReference type="SAM" id="Phobius"/>
    </source>
</evidence>
<feature type="transmembrane region" description="Helical" evidence="2">
    <location>
        <begin position="500"/>
        <end position="519"/>
    </location>
</feature>
<sequence length="644" mass="72275">MSQTGWFLKNGTENQLDLKLKVSETFYDPDGKFRCVRFRSTAQVPPNAAVTYYNFYVAVREPVHPKLYRFSGKYIAGLVFRPSLAENATNSFALSEERLVRLFVPSKEEKEGYRNVVCSAVPSFAKWLDTLGGRMGAPSDDTFYFADMTLIPESLAKTSNVEDGEVDAATKPLSGTMGSAQSCCAPADAADVADVAVEEALPPLTATTLSLPKHPALPAEPCPESAETLGSPGSPDRASPKAALEKMMSGSHTEVDYEIMRGIALHRALQRSEFWTSPDEIRRTHRVAEVWRLSTPVDRFDIFLSHTWRCKGRWKVLALVLQSGWLHGLLASFLGTAVTLSLRATELIEDPWHNVLLLLDNTQFASPLSFWTVLISGLSMVLGLCLSPLLPFKTQMCYLDAACIHLGQGELFERGIYSIAGSFSVAEEMRVLYSEQYLSSLWCLFELVGYHKANPEGRLVFKPLFIERSAAICTFFIWCFAFSINFAVTYTAEGFRQEYIGVMYLVTFLLPLILLVHFMRRNYREKARLIFDLKNFELDRTTCASEFDRSFILSAIEAWYGTRENFQNYVRGPLREQLLQLFPSPHLPCSYVALILCSMMAYSLDIGLSIYKAGASMKVIMKQLLCMFTFFAFGFGLLSMVSST</sequence>